<dbReference type="GO" id="GO:0008168">
    <property type="term" value="F:methyltransferase activity"/>
    <property type="evidence" value="ECO:0007669"/>
    <property type="project" value="UniProtKB-KW"/>
</dbReference>
<feature type="compositionally biased region" description="Basic residues" evidence="1">
    <location>
        <begin position="839"/>
        <end position="850"/>
    </location>
</feature>
<dbReference type="Proteomes" id="UP001303946">
    <property type="component" value="Plasmid unnamed2"/>
</dbReference>
<dbReference type="InterPro" id="IPR009045">
    <property type="entry name" value="Zn_M74/Hedgehog-like"/>
</dbReference>
<keyword evidence="2" id="KW-0614">Plasmid</keyword>
<evidence type="ECO:0000313" key="2">
    <source>
        <dbReference type="EMBL" id="WOB11323.1"/>
    </source>
</evidence>
<proteinExistence type="predicted"/>
<organism evidence="2 3">
    <name type="scientific">Piscinibacter gummiphilus</name>
    <dbReference type="NCBI Taxonomy" id="946333"/>
    <lineage>
        <taxon>Bacteria</taxon>
        <taxon>Pseudomonadati</taxon>
        <taxon>Pseudomonadota</taxon>
        <taxon>Betaproteobacteria</taxon>
        <taxon>Burkholderiales</taxon>
        <taxon>Sphaerotilaceae</taxon>
        <taxon>Piscinibacter</taxon>
    </lineage>
</organism>
<dbReference type="InterPro" id="IPR024019">
    <property type="entry name" value="CHP04096"/>
</dbReference>
<protein>
    <submittedName>
        <fullName evidence="2">DNA phosphorothioation-associated putative methyltransferase</fullName>
    </submittedName>
</protein>
<name>A0ABZ0D8J5_9BURK</name>
<evidence type="ECO:0000313" key="3">
    <source>
        <dbReference type="Proteomes" id="UP001303946"/>
    </source>
</evidence>
<gene>
    <name evidence="2" type="ORF">RXV79_27960</name>
</gene>
<geneLocation type="plasmid" evidence="2 3">
    <name>unnamed2</name>
</geneLocation>
<dbReference type="EMBL" id="CP136338">
    <property type="protein sequence ID" value="WOB11323.1"/>
    <property type="molecule type" value="Genomic_DNA"/>
</dbReference>
<accession>A0ABZ0D8J5</accession>
<evidence type="ECO:0000256" key="1">
    <source>
        <dbReference type="SAM" id="MobiDB-lite"/>
    </source>
</evidence>
<dbReference type="SUPFAM" id="SSF55166">
    <property type="entry name" value="Hedgehog/DD-peptidase"/>
    <property type="match status" value="1"/>
</dbReference>
<keyword evidence="2" id="KW-0489">Methyltransferase</keyword>
<keyword evidence="3" id="KW-1185">Reference proteome</keyword>
<sequence>MGVGKRVGDEIYVHRSSVRDLADASLHPAIEQALERLDERAREAVNVVKINTRSQRVGLLSYPDFEEDPFPALAFSWSPPKNGSGELVMRSYIDSLNPPILHRKELLVSEHPDRDSWGALTAQAEALGLFDDPLSIGFRMNWLRLIAAKGFQLVGGRFAPLGNADGEIEGEQQLAGRSVRRHLTALGRSVLSAPVQMLLRLGVLNRETSFFDYGCGRGDDLATLSADGFSANGWDPHYAPERPLSAADVVNVGFVINVIEDPAERVDVLHRAFSLAQRVMSVAVMLYGPGNAGKPFGDGFMTSRGTFQKYFQQAELKDYLEQALHQEAILVGPGMALVFKDKDWEQRYLAGRYRRRDVTERMLAVRPRLPKPASEKPVREIASPRAPEPPHPLLAQLWHVTLDLGRYPEEAEVDRLAEVIDVFGSLGRAIRKMVRSFDAAVLDKAQTARADDLRLYFAIQQFSKRPRYRQLEVRLQRDVKAFFGDYSSAQAAGMELLTRAADGDALLAACREAVTSGLGWLEGDHLQLHVSLVERLPIVLRAFVSCGLLVYGDLSDVDLVKVHCGSGKLTLMQFENFDEEPLPLMTKRIKVNVRRADYDLFEYGTEYPKPPLYLKSRYMHEEMAHYQEQEAFDRALEETGVLGSSEHGPSYEQLETGLARRRLEVSGFTLRRSTNIPALDEPCGATFTYRSFIECGETQARLRLPNTPLNPESYNAMYDLAVKLLDPIVEYFGAIRLTYGFCSPKLGAQIKGRVAPELDQHAAHELNRRGQPICARGGAACDFVVDDEDMEEVAEWIITNLPFDRLYFYGKDKPIHLSYSPSELREATEMRAGPSGRLVPRRYKPRGSAA</sequence>
<feature type="region of interest" description="Disordered" evidence="1">
    <location>
        <begin position="826"/>
        <end position="850"/>
    </location>
</feature>
<reference evidence="2 3" key="1">
    <citation type="submission" date="2023-10" db="EMBL/GenBank/DDBJ databases">
        <title>Bacteria for the degradation of biodegradable plastic PBAT(Polybutylene adipate terephthalate).</title>
        <authorList>
            <person name="Weon H.-Y."/>
            <person name="Yeon J."/>
        </authorList>
    </citation>
    <scope>NUCLEOTIDE SEQUENCE [LARGE SCALE GENOMIC DNA]</scope>
    <source>
        <strain evidence="2 3">SBD 7-3</strain>
        <plasmid evidence="2 3">unnamed2</plasmid>
    </source>
</reference>
<dbReference type="NCBIfam" id="TIGR04096">
    <property type="entry name" value="dnd_rel_methyl"/>
    <property type="match status" value="1"/>
</dbReference>
<dbReference type="Gene3D" id="3.30.1380.10">
    <property type="match status" value="1"/>
</dbReference>
<dbReference type="RefSeq" id="WP_316704580.1">
    <property type="nucleotide sequence ID" value="NZ_CP136338.1"/>
</dbReference>
<dbReference type="GO" id="GO:0032259">
    <property type="term" value="P:methylation"/>
    <property type="evidence" value="ECO:0007669"/>
    <property type="project" value="UniProtKB-KW"/>
</dbReference>
<keyword evidence="2" id="KW-0808">Transferase</keyword>